<evidence type="ECO:0000256" key="1">
    <source>
        <dbReference type="SAM" id="Phobius"/>
    </source>
</evidence>
<dbReference type="AlphaFoldDB" id="A0A4Q6XUV1"/>
<dbReference type="InterPro" id="IPR058068">
    <property type="entry name" value="LIC_13387-like"/>
</dbReference>
<name>A0A4Q6XUV1_9SPHI</name>
<proteinExistence type="predicted"/>
<keyword evidence="1" id="KW-0472">Membrane</keyword>
<feature type="transmembrane region" description="Helical" evidence="1">
    <location>
        <begin position="116"/>
        <end position="137"/>
    </location>
</feature>
<gene>
    <name evidence="2" type="ORF">EWE74_00890</name>
</gene>
<dbReference type="Proteomes" id="UP000292855">
    <property type="component" value="Unassembled WGS sequence"/>
</dbReference>
<keyword evidence="3" id="KW-1185">Reference proteome</keyword>
<feature type="transmembrane region" description="Helical" evidence="1">
    <location>
        <begin position="5"/>
        <end position="26"/>
    </location>
</feature>
<sequence length="139" mass="15612">MTEIILWAIGSIVISLIGLLHVRGIFFTTELYPKTRELMDTMKNSELEVDQNSNLWNAWIGFNAGFGVGLLFMGIIGAYMAFQHVELLKTGQVLLVSTVFCSGVFAWIAYRFLIKAAFYALCVPFLCYLVAYILIIINA</sequence>
<feature type="transmembrane region" description="Helical" evidence="1">
    <location>
        <begin position="93"/>
        <end position="110"/>
    </location>
</feature>
<feature type="transmembrane region" description="Helical" evidence="1">
    <location>
        <begin position="58"/>
        <end position="81"/>
    </location>
</feature>
<dbReference type="NCBIfam" id="NF047765">
    <property type="entry name" value="LIC_13387_fam"/>
    <property type="match status" value="1"/>
</dbReference>
<comment type="caution">
    <text evidence="2">The sequence shown here is derived from an EMBL/GenBank/DDBJ whole genome shotgun (WGS) entry which is preliminary data.</text>
</comment>
<accession>A0A4Q6XUV1</accession>
<keyword evidence="1" id="KW-1133">Transmembrane helix</keyword>
<organism evidence="2 3">
    <name type="scientific">Sphingobacterium corticibacterium</name>
    <dbReference type="NCBI Taxonomy" id="2484746"/>
    <lineage>
        <taxon>Bacteria</taxon>
        <taxon>Pseudomonadati</taxon>
        <taxon>Bacteroidota</taxon>
        <taxon>Sphingobacteriia</taxon>
        <taxon>Sphingobacteriales</taxon>
        <taxon>Sphingobacteriaceae</taxon>
        <taxon>Sphingobacterium</taxon>
    </lineage>
</organism>
<evidence type="ECO:0000313" key="3">
    <source>
        <dbReference type="Proteomes" id="UP000292855"/>
    </source>
</evidence>
<evidence type="ECO:0008006" key="4">
    <source>
        <dbReference type="Google" id="ProtNLM"/>
    </source>
</evidence>
<dbReference type="OrthoDB" id="960254at2"/>
<dbReference type="RefSeq" id="WP_130139661.1">
    <property type="nucleotide sequence ID" value="NZ_SGIT01000001.1"/>
</dbReference>
<protein>
    <recommendedName>
        <fullName evidence="4">DUF1304 domain-containing protein</fullName>
    </recommendedName>
</protein>
<reference evidence="2 3" key="1">
    <citation type="submission" date="2019-02" db="EMBL/GenBank/DDBJ databases">
        <authorList>
            <person name="Li Y."/>
        </authorList>
    </citation>
    <scope>NUCLEOTIDE SEQUENCE [LARGE SCALE GENOMIC DNA]</scope>
    <source>
        <strain evidence="2 3">30C10-4-7</strain>
    </source>
</reference>
<dbReference type="EMBL" id="SGIT01000001">
    <property type="protein sequence ID" value="RZF61432.1"/>
    <property type="molecule type" value="Genomic_DNA"/>
</dbReference>
<evidence type="ECO:0000313" key="2">
    <source>
        <dbReference type="EMBL" id="RZF61432.1"/>
    </source>
</evidence>
<keyword evidence="1" id="KW-0812">Transmembrane</keyword>